<proteinExistence type="predicted"/>
<dbReference type="InterPro" id="IPR011008">
    <property type="entry name" value="Dimeric_a/b-barrel"/>
</dbReference>
<dbReference type="Proteomes" id="UP000297741">
    <property type="component" value="Unassembled WGS sequence"/>
</dbReference>
<name>A0ABY2KHI5_9RHOB</name>
<evidence type="ECO:0000313" key="2">
    <source>
        <dbReference type="Proteomes" id="UP000297741"/>
    </source>
</evidence>
<comment type="caution">
    <text evidence="1">The sequence shown here is derived from an EMBL/GenBank/DDBJ whole genome shotgun (WGS) entry which is preliminary data.</text>
</comment>
<dbReference type="RefSeq" id="WP_135433426.1">
    <property type="nucleotide sequence ID" value="NZ_RPEM01000015.1"/>
</dbReference>
<evidence type="ECO:0008006" key="3">
    <source>
        <dbReference type="Google" id="ProtNLM"/>
    </source>
</evidence>
<gene>
    <name evidence="1" type="ORF">EEB11_17125</name>
</gene>
<evidence type="ECO:0000313" key="1">
    <source>
        <dbReference type="EMBL" id="TGD41747.1"/>
    </source>
</evidence>
<dbReference type="SUPFAM" id="SSF54909">
    <property type="entry name" value="Dimeric alpha+beta barrel"/>
    <property type="match status" value="1"/>
</dbReference>
<accession>A0ABY2KHI5</accession>
<dbReference type="EMBL" id="RPEM01000015">
    <property type="protein sequence ID" value="TGD41747.1"/>
    <property type="molecule type" value="Genomic_DNA"/>
</dbReference>
<keyword evidence="2" id="KW-1185">Reference proteome</keyword>
<reference evidence="1 2" key="1">
    <citation type="submission" date="2018-11" db="EMBL/GenBank/DDBJ databases">
        <title>Tabrizicola sp. isolated from sediment of alpine lake.</title>
        <authorList>
            <person name="Liu Z."/>
        </authorList>
    </citation>
    <scope>NUCLEOTIDE SEQUENCE [LARGE SCALE GENOMIC DNA]</scope>
    <source>
        <strain evidence="1 2">DRYC-M-16</strain>
    </source>
</reference>
<dbReference type="Gene3D" id="3.30.70.100">
    <property type="match status" value="1"/>
</dbReference>
<protein>
    <recommendedName>
        <fullName evidence="3">Antibiotic biosynthesis monooxygenase</fullName>
    </recommendedName>
</protein>
<organism evidence="1 2">
    <name type="scientific">Pseudotabrizicola sediminis</name>
    <dbReference type="NCBI Taxonomy" id="2486418"/>
    <lineage>
        <taxon>Bacteria</taxon>
        <taxon>Pseudomonadati</taxon>
        <taxon>Pseudomonadota</taxon>
        <taxon>Alphaproteobacteria</taxon>
        <taxon>Rhodobacterales</taxon>
        <taxon>Paracoccaceae</taxon>
        <taxon>Pseudotabrizicola</taxon>
    </lineage>
</organism>
<sequence length="112" mass="12920">MFIRCAFFRGVIKPGRKAEFDAHIQAELVALWTRFPHVQEVRVLRQVESDTSDPHFEMVLAMRFPSREAIAEALDSKTRYASREASKRLFELFDGDVFHTVFSADEFPLPAS</sequence>